<feature type="transmembrane region" description="Helical" evidence="12">
    <location>
        <begin position="1084"/>
        <end position="1107"/>
    </location>
</feature>
<comment type="cofactor">
    <cofactor evidence="9">
        <name>heme</name>
        <dbReference type="ChEBI" id="CHEBI:30413"/>
    </cofactor>
</comment>
<keyword evidence="6" id="KW-0125">Carotenoid biosynthesis</keyword>
<dbReference type="SFLD" id="SFLDG01018">
    <property type="entry name" value="Squalene/Phytoene_Synthase_Lik"/>
    <property type="match status" value="1"/>
</dbReference>
<feature type="transmembrane region" description="Helical" evidence="12">
    <location>
        <begin position="1128"/>
        <end position="1155"/>
    </location>
</feature>
<dbReference type="SFLD" id="SFLDG01212">
    <property type="entry name" value="Phytoene_synthase_like"/>
    <property type="match status" value="1"/>
</dbReference>
<keyword evidence="7 12" id="KW-1133">Transmembrane helix</keyword>
<accession>A0A812U762</accession>
<dbReference type="CDD" id="cd21377">
    <property type="entry name" value="CTWD_Cns1-like"/>
    <property type="match status" value="1"/>
</dbReference>
<keyword evidence="4" id="KW-0808">Transferase</keyword>
<evidence type="ECO:0000313" key="15">
    <source>
        <dbReference type="EMBL" id="CAE7560018.1"/>
    </source>
</evidence>
<dbReference type="Pfam" id="PF18972">
    <property type="entry name" value="Wheel"/>
    <property type="match status" value="1"/>
</dbReference>
<comment type="subcellular location">
    <subcellularLocation>
        <location evidence="2">Membrane</location>
        <topology evidence="2">Multi-pass membrane protein</topology>
    </subcellularLocation>
</comment>
<evidence type="ECO:0000256" key="8">
    <source>
        <dbReference type="ARBA" id="ARBA00023136"/>
    </source>
</evidence>
<dbReference type="InterPro" id="IPR017972">
    <property type="entry name" value="Cyt_P450_CS"/>
</dbReference>
<dbReference type="Proteomes" id="UP000604046">
    <property type="component" value="Unassembled WGS sequence"/>
</dbReference>
<dbReference type="Pfam" id="PF00494">
    <property type="entry name" value="SQS_PSY"/>
    <property type="match status" value="1"/>
</dbReference>
<dbReference type="InterPro" id="IPR002060">
    <property type="entry name" value="Squ/phyt_synthse"/>
</dbReference>
<organism evidence="15 16">
    <name type="scientific">Symbiodinium natans</name>
    <dbReference type="NCBI Taxonomy" id="878477"/>
    <lineage>
        <taxon>Eukaryota</taxon>
        <taxon>Sar</taxon>
        <taxon>Alveolata</taxon>
        <taxon>Dinophyceae</taxon>
        <taxon>Suessiales</taxon>
        <taxon>Symbiodiniaceae</taxon>
        <taxon>Symbiodinium</taxon>
    </lineage>
</organism>
<proteinExistence type="predicted"/>
<feature type="region of interest" description="Disordered" evidence="11">
    <location>
        <begin position="2439"/>
        <end position="2487"/>
    </location>
</feature>
<dbReference type="PRINTS" id="PR00385">
    <property type="entry name" value="P450"/>
</dbReference>
<dbReference type="Pfam" id="PF01529">
    <property type="entry name" value="DHHC"/>
    <property type="match status" value="1"/>
</dbReference>
<dbReference type="InterPro" id="IPR044059">
    <property type="entry name" value="Csn1/TTC4_wheel"/>
</dbReference>
<dbReference type="Gene3D" id="1.10.600.10">
    <property type="entry name" value="Farnesyl Diphosphate Synthase"/>
    <property type="match status" value="1"/>
</dbReference>
<feature type="coiled-coil region" evidence="10">
    <location>
        <begin position="2369"/>
        <end position="2414"/>
    </location>
</feature>
<dbReference type="GO" id="GO:0004311">
    <property type="term" value="F:geranylgeranyl diphosphate synthase activity"/>
    <property type="evidence" value="ECO:0007669"/>
    <property type="project" value="InterPro"/>
</dbReference>
<evidence type="ECO:0000259" key="14">
    <source>
        <dbReference type="Pfam" id="PF18972"/>
    </source>
</evidence>
<evidence type="ECO:0000313" key="16">
    <source>
        <dbReference type="Proteomes" id="UP000604046"/>
    </source>
</evidence>
<dbReference type="PROSITE" id="PS01045">
    <property type="entry name" value="SQUALEN_PHYTOEN_SYN_2"/>
    <property type="match status" value="1"/>
</dbReference>
<dbReference type="OrthoDB" id="6600518at2759"/>
<evidence type="ECO:0000256" key="2">
    <source>
        <dbReference type="ARBA" id="ARBA00004141"/>
    </source>
</evidence>
<evidence type="ECO:0000256" key="3">
    <source>
        <dbReference type="ARBA" id="ARBA00012396"/>
    </source>
</evidence>
<dbReference type="GO" id="GO:0020037">
    <property type="term" value="F:heme binding"/>
    <property type="evidence" value="ECO:0007669"/>
    <property type="project" value="InterPro"/>
</dbReference>
<keyword evidence="9" id="KW-0349">Heme</keyword>
<keyword evidence="9" id="KW-0479">Metal-binding</keyword>
<feature type="compositionally biased region" description="Low complexity" evidence="11">
    <location>
        <begin position="2459"/>
        <end position="2479"/>
    </location>
</feature>
<dbReference type="GO" id="GO:0016705">
    <property type="term" value="F:oxidoreductase activity, acting on paired donors, with incorporation or reduction of molecular oxygen"/>
    <property type="evidence" value="ECO:0007669"/>
    <property type="project" value="InterPro"/>
</dbReference>
<comment type="caution">
    <text evidence="15">The sequence shown here is derived from an EMBL/GenBank/DDBJ whole genome shotgun (WGS) entry which is preliminary data.</text>
</comment>
<evidence type="ECO:0000256" key="12">
    <source>
        <dbReference type="SAM" id="Phobius"/>
    </source>
</evidence>
<dbReference type="InterPro" id="IPR036396">
    <property type="entry name" value="Cyt_P450_sf"/>
</dbReference>
<evidence type="ECO:0000256" key="6">
    <source>
        <dbReference type="ARBA" id="ARBA00022746"/>
    </source>
</evidence>
<dbReference type="InterPro" id="IPR033904">
    <property type="entry name" value="Trans_IPPS_HH"/>
</dbReference>
<sequence>MAALGFVSAVSQTTPLKAQHAPRSASAVPASGLGGAHVLAVSATGGILLAVRRTRQRRASRASASLVMCKGQLLDKVEKDQAPKELKEQQPMPSVASSSYTKVAPVVEKREAEIDGWTFFARFSGALWETFVDVATSRGPREQKGWEYRKGIEGMSMGSMAYEMMTTSEDTEEFKELSKEYQSGYGVPFLNLSFRKITASTRDFSKDVGLAGPWLTLINVLQTMGVNGDLIDGIPVQNKWINIVRDNLDDFQKQDPELGQRQAGDLMQNMIMGRMERITGAPMPVFLEGYGESEGIYKIASRLLWKCRALGEVIGPRSVVVVSDPVVVKRILTSKFEVAHLVMANLPCADAPGGDAAADTQITIDDEGAMWGEDEFGRYRIDNRVWTMNEIRDHPLFMTDVPSDPRDIENYPLLTALQSVLYDDQTPEEIAEHFRKQGNEAMKFQASRIALQNALTFYTRGLEMECKDDKLNSVLHANRAAVGLKLGEHLKVVDDCRAAVRLDAKNLKAWSRGAKASEALGLAEQGLAFCRGALRIEDGSAEAKPLLSEVQRLQRNLQELHRKQQTAQKEMRMEDARVKDEMQASASAVRNALELRGSRLGPALFDLAMYRMANGGITPHPKLVDAEGSPAIEWPLLLLYDEVNQSDFVASFDERCALEDQLQLMFPEDRCVEWDAQGKYVWHRLAVYLEYYPEGSDDTSMFKVDCSVAVQTLLTERCLPPCLVLHVLVEGSPAQAAFVKDNQIESFTPKASSQKCWSLSWVLDLNVTGAPPVAAVGTRPVAWGAGRGLIPADPETWRKRRRAIVPGFHKKWLTDATEQMVECAVNLADDLERSVSMSSTKVAEVNMEEKFTSASLDIIGKAIFNYDFGSTTHESPLIRAVYNLLREAERRAQSVVPYWNLPGASAMFRDQKDHSENLALVNAVLDELIRNALEDPPKEDDKLSFLQFLVVTKGEDVTTRYAFNCVFVLRGLGRWQGESQLVAIVRVFAFNATWLLALWSFLRCALSDPGFVPSWWLDQQERCPEATGNSLFGWQPGKPTNCHKCNERRPERAHHCSICGKCVMRMDHHCPWVGNCVGAKNHKYFILMLSYGMVAALTFVVSAKPVIVSLFVPRSRYSTRGSMGASGFGIFSMGAVLSASLCLAMSLLFFSHLWLMAVNRTSIEVAYAGRNPYSLGIFSNAQQLCGRCGLDWLLPVQPHKPLTDGCAYAVFSVLLLALQLRDDLMTLLIAGHETTAAMLTWTLFELIKPESADLLREVQDEVDTVLQGRNPTFEELTQLPALRACLLEALRLYPEPPLLIRRCIAGDDVPVGPLCHDVQSETVSFLPGQDIFISTWSLQRSRTLWGKDGLVLYEYGPCRYRFTLVELEAELEKWRQQEKINGNGLWQGYSPDKWTVYPDERAADYAFLPFGAGSRKCVGDNFALLEAEAVLVALLQRFDFKAPAGRKVEMTTGATIHTAGGLLMEVRKRTDRRAQSHNKGRKEVDVKGMVSMEKKLLGTVAQRIEPEALVVPTAKELRMLFTAQKEDVRKLSPAPELFEPLEKAYKQCQDVTKEYSKTFYLGSQLLDQDEQRVVWAIYNWCRSTDELVDGPEAANTTMADLEDWEDRLNRIFQLQVPADGDPADLAMVDSIRKFSLIQRPFQDMVGGMAMDLVKDRYATFYELEVYCYRVAGTVGIMTLPVLGFDPMQNFTEELQEETIAAAMSLGVAFQLTNILRDIGEDARRGRIYVPLEDLSRFGITEDEVLEASQTEGLLYPEQKWKDFMELWEYENAKAGIVGLSEVNRLGVMARAPGDALREEERHCDACDILHRIRQNDYDNLRLGPTSASRRAYVPFIDKVFLMGKVAQENVRSGKVFTRKKEVREGRQLKAAGTGDPCGRVTSVASILVATMCQSDLSCTLWWFLQLPGSNVLYQVGTARLALYYQQIEGVQLDRAVVDACAAAVQGKGDGRVSIEDAHEVFKFIKDANKVTDHELWALRYCLTEFNFTEAAGDWITSAVKAISKRDPVKGGSSKGYYEKVDGVKCDRELLEVCRKAVAGAGDGRVSKDDAKEVLKAVLDGGKVTDTEKWTVRLCLSEFNWTEAAHDFLIQELKAFGAPLKRPASSSIGGKPKKVKDDTPAKVKSVLTGLKVAEKKQAVPSEVSNLVKTLAENSLSTKLEDRHPFQEEAFTMIEKVLEAGKESLTKELADATTLLDNADAEKVTREAAVKDCEDKLAAAQEAKKAAATESQDKTAEYKATVEPLKTALAEQKEGDAAAVSLEKDKAALEEAVKDLPALKEQGPVKARPIAALEKALTKAGLESSLVSSIHLPLKQKPEDRGDFSRTILDKLDEAIAKTLADYTTKIAGEGPAREERAAKVQAAKDIHDAAKAASDAAANASKEAKDAAANLGEELEKAKKAQTSLESELRAAAKTKEDATKALENFTAGPLADFQSLKERTEHVEDPSGAQDEEPPSLPSSPAKAPQKAAASSPAKAPQQNTSCPTCGNVYAEDASFCRMCGRKRDE</sequence>
<dbReference type="SUPFAM" id="SSF48264">
    <property type="entry name" value="Cytochrome P450"/>
    <property type="match status" value="2"/>
</dbReference>
<keyword evidence="5 12" id="KW-0812">Transmembrane</keyword>
<feature type="domain" description="Cns1/TTC4 wheel" evidence="14">
    <location>
        <begin position="631"/>
        <end position="717"/>
    </location>
</feature>
<keyword evidence="10" id="KW-0175">Coiled coil</keyword>
<dbReference type="InterPro" id="IPR011990">
    <property type="entry name" value="TPR-like_helical_dom_sf"/>
</dbReference>
<dbReference type="SFLD" id="SFLDS00005">
    <property type="entry name" value="Isoprenoid_Synthase_Type_I"/>
    <property type="match status" value="1"/>
</dbReference>
<dbReference type="PROSITE" id="PS00086">
    <property type="entry name" value="CYTOCHROME_P450"/>
    <property type="match status" value="1"/>
</dbReference>
<evidence type="ECO:0000256" key="1">
    <source>
        <dbReference type="ARBA" id="ARBA00001805"/>
    </source>
</evidence>
<dbReference type="Gene3D" id="1.25.40.10">
    <property type="entry name" value="Tetratricopeptide repeat domain"/>
    <property type="match status" value="1"/>
</dbReference>
<dbReference type="PANTHER" id="PTHR31480">
    <property type="entry name" value="BIFUNCTIONAL LYCOPENE CYCLASE/PHYTOENE SYNTHASE"/>
    <property type="match status" value="1"/>
</dbReference>
<dbReference type="InterPro" id="IPR001594">
    <property type="entry name" value="Palmitoyltrfase_DHHC"/>
</dbReference>
<dbReference type="InterPro" id="IPR001128">
    <property type="entry name" value="Cyt_P450"/>
</dbReference>
<dbReference type="GO" id="GO:0016020">
    <property type="term" value="C:membrane"/>
    <property type="evidence" value="ECO:0007669"/>
    <property type="project" value="UniProtKB-SubCell"/>
</dbReference>
<keyword evidence="16" id="KW-1185">Reference proteome</keyword>
<evidence type="ECO:0000256" key="5">
    <source>
        <dbReference type="ARBA" id="ARBA00022692"/>
    </source>
</evidence>
<comment type="catalytic activity">
    <reaction evidence="1">
        <text>2 (2E,6E,10E)-geranylgeranyl diphosphate = 15-cis-phytoene + 2 diphosphate</text>
        <dbReference type="Rhea" id="RHEA:34475"/>
        <dbReference type="ChEBI" id="CHEBI:27787"/>
        <dbReference type="ChEBI" id="CHEBI:33019"/>
        <dbReference type="ChEBI" id="CHEBI:58756"/>
        <dbReference type="EC" id="2.5.1.32"/>
    </reaction>
</comment>
<dbReference type="InterPro" id="IPR019845">
    <property type="entry name" value="Squalene/phytoene_synthase_CS"/>
</dbReference>
<dbReference type="EMBL" id="CAJNDS010002664">
    <property type="protein sequence ID" value="CAE7560018.1"/>
    <property type="molecule type" value="Genomic_DNA"/>
</dbReference>
<gene>
    <name evidence="15" type="primary">PSY1</name>
    <name evidence="15" type="ORF">SNAT2548_LOCUS31566</name>
</gene>
<dbReference type="SUPFAM" id="SSF48452">
    <property type="entry name" value="TPR-like"/>
    <property type="match status" value="1"/>
</dbReference>
<feature type="domain" description="Palmitoyltransferase DHHC" evidence="13">
    <location>
        <begin position="1040"/>
        <end position="1164"/>
    </location>
</feature>
<feature type="coiled-coil region" evidence="10">
    <location>
        <begin position="2180"/>
        <end position="2228"/>
    </location>
</feature>
<dbReference type="CDD" id="cd00683">
    <property type="entry name" value="Trans_IPPS_HH"/>
    <property type="match status" value="1"/>
</dbReference>
<feature type="coiled-coil region" evidence="10">
    <location>
        <begin position="543"/>
        <end position="577"/>
    </location>
</feature>
<dbReference type="InterPro" id="IPR008949">
    <property type="entry name" value="Isoprenoid_synthase_dom_sf"/>
</dbReference>
<dbReference type="PRINTS" id="PR00463">
    <property type="entry name" value="EP450I"/>
</dbReference>
<evidence type="ECO:0000256" key="10">
    <source>
        <dbReference type="SAM" id="Coils"/>
    </source>
</evidence>
<dbReference type="GO" id="GO:0051996">
    <property type="term" value="F:squalene synthase [NAD(P)H] activity"/>
    <property type="evidence" value="ECO:0007669"/>
    <property type="project" value="InterPro"/>
</dbReference>
<dbReference type="GO" id="GO:0016409">
    <property type="term" value="F:palmitoyltransferase activity"/>
    <property type="evidence" value="ECO:0007669"/>
    <property type="project" value="InterPro"/>
</dbReference>
<keyword evidence="8 12" id="KW-0472">Membrane</keyword>
<name>A0A812U762_9DINO</name>
<evidence type="ECO:0000256" key="7">
    <source>
        <dbReference type="ARBA" id="ARBA00022989"/>
    </source>
</evidence>
<evidence type="ECO:0000259" key="13">
    <source>
        <dbReference type="Pfam" id="PF01529"/>
    </source>
</evidence>
<keyword evidence="9" id="KW-0408">Iron</keyword>
<reference evidence="15" key="1">
    <citation type="submission" date="2021-02" db="EMBL/GenBank/DDBJ databases">
        <authorList>
            <person name="Dougan E. K."/>
            <person name="Rhodes N."/>
            <person name="Thang M."/>
            <person name="Chan C."/>
        </authorList>
    </citation>
    <scope>NUCLEOTIDE SEQUENCE</scope>
</reference>
<evidence type="ECO:0000256" key="11">
    <source>
        <dbReference type="SAM" id="MobiDB-lite"/>
    </source>
</evidence>
<dbReference type="EC" id="2.5.1.32" evidence="3"/>
<dbReference type="GO" id="GO:0005506">
    <property type="term" value="F:iron ion binding"/>
    <property type="evidence" value="ECO:0007669"/>
    <property type="project" value="InterPro"/>
</dbReference>
<dbReference type="Pfam" id="PF00067">
    <property type="entry name" value="p450"/>
    <property type="match status" value="3"/>
</dbReference>
<dbReference type="InterPro" id="IPR044843">
    <property type="entry name" value="Trans_IPPS_bact-type"/>
</dbReference>
<dbReference type="Gene3D" id="1.10.630.10">
    <property type="entry name" value="Cytochrome P450"/>
    <property type="match status" value="2"/>
</dbReference>
<dbReference type="PROSITE" id="PS50216">
    <property type="entry name" value="DHHC"/>
    <property type="match status" value="1"/>
</dbReference>
<protein>
    <recommendedName>
        <fullName evidence="3">15-cis-phytoene synthase</fullName>
        <ecNumber evidence="3">2.5.1.32</ecNumber>
    </recommendedName>
</protein>
<evidence type="ECO:0000256" key="4">
    <source>
        <dbReference type="ARBA" id="ARBA00022679"/>
    </source>
</evidence>
<dbReference type="InterPro" id="IPR002401">
    <property type="entry name" value="Cyt_P450_E_grp-I"/>
</dbReference>
<feature type="binding site" description="axial binding residue" evidence="9">
    <location>
        <position position="1417"/>
    </location>
    <ligand>
        <name>heme</name>
        <dbReference type="ChEBI" id="CHEBI:30413"/>
    </ligand>
    <ligandPart>
        <name>Fe</name>
        <dbReference type="ChEBI" id="CHEBI:18248"/>
    </ligandPart>
</feature>
<dbReference type="GO" id="GO:0016117">
    <property type="term" value="P:carotenoid biosynthetic process"/>
    <property type="evidence" value="ECO:0007669"/>
    <property type="project" value="UniProtKB-KW"/>
</dbReference>
<evidence type="ECO:0000256" key="9">
    <source>
        <dbReference type="PIRSR" id="PIRSR602401-1"/>
    </source>
</evidence>
<dbReference type="SUPFAM" id="SSF48576">
    <property type="entry name" value="Terpenoid synthases"/>
    <property type="match status" value="1"/>
</dbReference>
<dbReference type="GO" id="GO:0004497">
    <property type="term" value="F:monooxygenase activity"/>
    <property type="evidence" value="ECO:0007669"/>
    <property type="project" value="InterPro"/>
</dbReference>
<dbReference type="GO" id="GO:0051879">
    <property type="term" value="F:Hsp90 protein binding"/>
    <property type="evidence" value="ECO:0007669"/>
    <property type="project" value="InterPro"/>
</dbReference>